<sequence>MAGDSSSETDAASMGSGCRETPPVASMTGGETGRQDVRRPRPRLPPVTVTRPPPVKPPPTVSVASRIRGLTERYNLKQSREIASKRNVSRERAAEEAAVSLGQRRVSVQFGEREFVGYFLPHDTLQVTPHDAATACPRVISPVPGPAWPQARFSVPCKVSVSQFGSRKGTVNSRWKITHTARAPGCHSSDVAMGKKGVLGHHLCSVSKDRPLLFIAYTIHKCVRFMIIYPSCKSYVIMLRPWVILEAYP</sequence>
<dbReference type="Proteomes" id="UP001318040">
    <property type="component" value="Chromosome 38"/>
</dbReference>
<protein>
    <submittedName>
        <fullName evidence="3">Uncharacterized protein LOC116950181</fullName>
    </submittedName>
</protein>
<reference evidence="3" key="1">
    <citation type="submission" date="2025-08" db="UniProtKB">
        <authorList>
            <consortium name="RefSeq"/>
        </authorList>
    </citation>
    <scope>IDENTIFICATION</scope>
    <source>
        <tissue evidence="3">Sperm</tissue>
    </source>
</reference>
<dbReference type="KEGG" id="pmrn:116950181"/>
<dbReference type="RefSeq" id="XP_032823628.1">
    <property type="nucleotide sequence ID" value="XM_032967737.1"/>
</dbReference>
<feature type="compositionally biased region" description="Pro residues" evidence="1">
    <location>
        <begin position="51"/>
        <end position="60"/>
    </location>
</feature>
<name>A0AAJ7X865_PETMA</name>
<accession>A0AAJ7X865</accession>
<dbReference type="AlphaFoldDB" id="A0AAJ7X865"/>
<evidence type="ECO:0000313" key="2">
    <source>
        <dbReference type="Proteomes" id="UP001318040"/>
    </source>
</evidence>
<feature type="compositionally biased region" description="Polar residues" evidence="1">
    <location>
        <begin position="1"/>
        <end position="10"/>
    </location>
</feature>
<evidence type="ECO:0000313" key="3">
    <source>
        <dbReference type="RefSeq" id="XP_032823628.1"/>
    </source>
</evidence>
<gene>
    <name evidence="3" type="primary">LOC116950181</name>
</gene>
<evidence type="ECO:0000256" key="1">
    <source>
        <dbReference type="SAM" id="MobiDB-lite"/>
    </source>
</evidence>
<organism evidence="2 3">
    <name type="scientific">Petromyzon marinus</name>
    <name type="common">Sea lamprey</name>
    <dbReference type="NCBI Taxonomy" id="7757"/>
    <lineage>
        <taxon>Eukaryota</taxon>
        <taxon>Metazoa</taxon>
        <taxon>Chordata</taxon>
        <taxon>Craniata</taxon>
        <taxon>Vertebrata</taxon>
        <taxon>Cyclostomata</taxon>
        <taxon>Hyperoartia</taxon>
        <taxon>Petromyzontiformes</taxon>
        <taxon>Petromyzontidae</taxon>
        <taxon>Petromyzon</taxon>
    </lineage>
</organism>
<keyword evidence="2" id="KW-1185">Reference proteome</keyword>
<feature type="region of interest" description="Disordered" evidence="1">
    <location>
        <begin position="1"/>
        <end position="62"/>
    </location>
</feature>
<proteinExistence type="predicted"/>